<dbReference type="PROSITE" id="PS51704">
    <property type="entry name" value="GP_PDE"/>
    <property type="match status" value="1"/>
</dbReference>
<dbReference type="Pfam" id="PF03009">
    <property type="entry name" value="GDPD"/>
    <property type="match status" value="1"/>
</dbReference>
<protein>
    <recommendedName>
        <fullName evidence="1">GP-PDE domain-containing protein</fullName>
    </recommendedName>
</protein>
<evidence type="ECO:0000259" key="1">
    <source>
        <dbReference type="PROSITE" id="PS51704"/>
    </source>
</evidence>
<proteinExistence type="predicted"/>
<dbReference type="PANTHER" id="PTHR46211">
    <property type="entry name" value="GLYCEROPHOSPHORYL DIESTER PHOSPHODIESTERASE"/>
    <property type="match status" value="1"/>
</dbReference>
<dbReference type="Proteomes" id="UP000632774">
    <property type="component" value="Unassembled WGS sequence"/>
</dbReference>
<gene>
    <name evidence="2" type="ORF">IRJ18_16035</name>
</gene>
<evidence type="ECO:0000313" key="2">
    <source>
        <dbReference type="EMBL" id="MBE9667884.1"/>
    </source>
</evidence>
<organism evidence="2 3">
    <name type="scientific">Mucilaginibacter boryungensis</name>
    <dbReference type="NCBI Taxonomy" id="768480"/>
    <lineage>
        <taxon>Bacteria</taxon>
        <taxon>Pseudomonadati</taxon>
        <taxon>Bacteroidota</taxon>
        <taxon>Sphingobacteriia</taxon>
        <taxon>Sphingobacteriales</taxon>
        <taxon>Sphingobacteriaceae</taxon>
        <taxon>Mucilaginibacter</taxon>
    </lineage>
</organism>
<dbReference type="Gene3D" id="3.20.20.190">
    <property type="entry name" value="Phosphatidylinositol (PI) phosphodiesterase"/>
    <property type="match status" value="1"/>
</dbReference>
<comment type="caution">
    <text evidence="2">The sequence shown here is derived from an EMBL/GenBank/DDBJ whole genome shotgun (WGS) entry which is preliminary data.</text>
</comment>
<dbReference type="RefSeq" id="WP_194107322.1">
    <property type="nucleotide sequence ID" value="NZ_JADFFM010000002.1"/>
</dbReference>
<name>A0ABR9XLD7_9SPHI</name>
<dbReference type="InterPro" id="IPR017946">
    <property type="entry name" value="PLC-like_Pdiesterase_TIM-brl"/>
</dbReference>
<dbReference type="EMBL" id="JADFFM010000002">
    <property type="protein sequence ID" value="MBE9667884.1"/>
    <property type="molecule type" value="Genomic_DNA"/>
</dbReference>
<keyword evidence="3" id="KW-1185">Reference proteome</keyword>
<dbReference type="PANTHER" id="PTHR46211:SF1">
    <property type="entry name" value="GLYCEROPHOSPHODIESTER PHOSPHODIESTERASE, CYTOPLASMIC"/>
    <property type="match status" value="1"/>
</dbReference>
<feature type="domain" description="GP-PDE" evidence="1">
    <location>
        <begin position="160"/>
        <end position="389"/>
    </location>
</feature>
<accession>A0ABR9XLD7</accession>
<dbReference type="InterPro" id="IPR030395">
    <property type="entry name" value="GP_PDE_dom"/>
</dbReference>
<dbReference type="PROSITE" id="PS51257">
    <property type="entry name" value="PROKAR_LIPOPROTEIN"/>
    <property type="match status" value="1"/>
</dbReference>
<evidence type="ECO:0000313" key="3">
    <source>
        <dbReference type="Proteomes" id="UP000632774"/>
    </source>
</evidence>
<sequence length="390" mass="42968">MKTVLPLTQKQSYYALGKKMLIFYTLSIMGFVSCNKDKDIVAVPAANIPATTTTIPTPVTPAVSYTNTFNPSITFSNYTYNSGTAKNFIGKLYPSTLVGKAFFSEADANYVYFKNDSLFLTETGKTKIIAEKFLNIDLLFTDSINYKKSFTLVYDQFLTNKVIAHKGAFVKLGLPENSLAALKQAFVIGTQGSEFDVHLTLDKVVVVSHDDVFGGISIEKSTYQELCAKKLSNGETIPTLLSFLTATVTQNRTRLDLEIKQSVISNAAGIELTDSVLSLVNRTKAQAWVRYTSYGSDILAHIAKVDVTSTTEYLSGTLSATQLKGLGITGMDFSYDIYQKNETLIADARKNGLFLSSFTINDPVVMLWWLSKNPDGIVTDQPELALQYSK</sequence>
<reference evidence="2 3" key="1">
    <citation type="submission" date="2020-10" db="EMBL/GenBank/DDBJ databases">
        <title>Mucilaginibacter mali sp. nov., isolated from rhizosphere soil of apple orchard.</title>
        <authorList>
            <person name="Lee J.-S."/>
            <person name="Kim H.S."/>
            <person name="Kim J.-S."/>
        </authorList>
    </citation>
    <scope>NUCLEOTIDE SEQUENCE [LARGE SCALE GENOMIC DNA]</scope>
    <source>
        <strain evidence="2 3">KCTC 23157</strain>
    </source>
</reference>
<dbReference type="SUPFAM" id="SSF51695">
    <property type="entry name" value="PLC-like phosphodiesterases"/>
    <property type="match status" value="1"/>
</dbReference>